<dbReference type="SUPFAM" id="SSF48452">
    <property type="entry name" value="TPR-like"/>
    <property type="match status" value="1"/>
</dbReference>
<dbReference type="InterPro" id="IPR052480">
    <property type="entry name" value="RAPsyn"/>
</dbReference>
<dbReference type="Proteomes" id="UP000504844">
    <property type="component" value="Chromosome"/>
</dbReference>
<dbReference type="AlphaFoldDB" id="A0A6M8SK78"/>
<evidence type="ECO:0000313" key="1">
    <source>
        <dbReference type="EMBL" id="QKJ65502.1"/>
    </source>
</evidence>
<sequence>MNSSETQVLALLERSKQLTYSEPNTSLALATEAAQLAKMGCAPRLQIAASHQQMSMLFAFGQIHEGCHALLPALVIAEANDLEAERGDLLHHLGVAHYTLGEYSTAIDYWSDCLDLGNAQFANETRINAHIGLGQIYFACSRFADALRHHRQAEYWINAQTDHELQARLCINLVADLYALADFTAAQVVLNKAEAITRTIQHLEYLGEVFSYKSLLALARGEYQEANAYIQEGRHIVHFWAWGEISWHIVHGRTQQAQGQQSAAVASFMSALDMSKRMGCGHKIFLIHQFLAGLFREMGQAPEAEYHHRLYQENFHRLLDPQLFARLAQLEQQLLQSNPTTPSIFVPA</sequence>
<protein>
    <submittedName>
        <fullName evidence="1">Tetratricopeptide repeat protein</fullName>
    </submittedName>
</protein>
<proteinExistence type="predicted"/>
<name>A0A6M8SK78_9NEIS</name>
<evidence type="ECO:0000313" key="2">
    <source>
        <dbReference type="Proteomes" id="UP000504844"/>
    </source>
</evidence>
<accession>A0A6M8SK78</accession>
<dbReference type="PANTHER" id="PTHR46574:SF1">
    <property type="entry name" value="43 KDA RECEPTOR-ASSOCIATED PROTEIN OF THE SYNAPSE"/>
    <property type="match status" value="1"/>
</dbReference>
<dbReference type="Gene3D" id="1.25.40.10">
    <property type="entry name" value="Tetratricopeptide repeat domain"/>
    <property type="match status" value="2"/>
</dbReference>
<dbReference type="EMBL" id="CP054143">
    <property type="protein sequence ID" value="QKJ65502.1"/>
    <property type="molecule type" value="Genomic_DNA"/>
</dbReference>
<keyword evidence="2" id="KW-1185">Reference proteome</keyword>
<reference evidence="1 2" key="1">
    <citation type="submission" date="2020-05" db="EMBL/GenBank/DDBJ databases">
        <title>Complete genome sequence of Deefgea sp. D17.</title>
        <authorList>
            <person name="Bae J.-W."/>
            <person name="Han J.E."/>
        </authorList>
    </citation>
    <scope>NUCLEOTIDE SEQUENCE [LARGE SCALE GENOMIC DNA]</scope>
    <source>
        <strain evidence="1 2">D17</strain>
    </source>
</reference>
<dbReference type="RefSeq" id="WP_173532012.1">
    <property type="nucleotide sequence ID" value="NZ_CP054143.1"/>
</dbReference>
<dbReference type="PANTHER" id="PTHR46574">
    <property type="entry name" value="43 KDA RECEPTOR-ASSOCIATED PROTEIN OF THE SYNAPSE"/>
    <property type="match status" value="1"/>
</dbReference>
<dbReference type="InterPro" id="IPR011990">
    <property type="entry name" value="TPR-like_helical_dom_sf"/>
</dbReference>
<dbReference type="KEGG" id="dee:HQN60_01425"/>
<gene>
    <name evidence="1" type="ORF">HQN60_01425</name>
</gene>
<organism evidence="1 2">
    <name type="scientific">Deefgea piscis</name>
    <dbReference type="NCBI Taxonomy" id="2739061"/>
    <lineage>
        <taxon>Bacteria</taxon>
        <taxon>Pseudomonadati</taxon>
        <taxon>Pseudomonadota</taxon>
        <taxon>Betaproteobacteria</taxon>
        <taxon>Neisseriales</taxon>
        <taxon>Chitinibacteraceae</taxon>
        <taxon>Deefgea</taxon>
    </lineage>
</organism>
<dbReference type="GO" id="GO:0033130">
    <property type="term" value="F:acetylcholine receptor binding"/>
    <property type="evidence" value="ECO:0007669"/>
    <property type="project" value="TreeGrafter"/>
</dbReference>
<dbReference type="GO" id="GO:0005886">
    <property type="term" value="C:plasma membrane"/>
    <property type="evidence" value="ECO:0007669"/>
    <property type="project" value="TreeGrafter"/>
</dbReference>